<dbReference type="PANTHER" id="PTHR24031">
    <property type="entry name" value="RNA HELICASE"/>
    <property type="match status" value="1"/>
</dbReference>
<comment type="domain">
    <text evidence="4">The Q motif is unique to and characteristic of the DEAD box family of RNA helicases and controls ATP binding and hydrolysis.</text>
</comment>
<keyword evidence="2 4" id="KW-0378">Hydrolase</keyword>
<reference evidence="6" key="1">
    <citation type="submission" date="2023-10" db="EMBL/GenBank/DDBJ databases">
        <authorList>
            <person name="Chen Y."/>
            <person name="Shah S."/>
            <person name="Dougan E. K."/>
            <person name="Thang M."/>
            <person name="Chan C."/>
        </authorList>
    </citation>
    <scope>NUCLEOTIDE SEQUENCE [LARGE SCALE GENOMIC DNA]</scope>
</reference>
<keyword evidence="4" id="KW-0694">RNA-binding</keyword>
<dbReference type="Proteomes" id="UP001189429">
    <property type="component" value="Unassembled WGS sequence"/>
</dbReference>
<dbReference type="Gene3D" id="3.40.50.300">
    <property type="entry name" value="P-loop containing nucleotide triphosphate hydrolases"/>
    <property type="match status" value="1"/>
</dbReference>
<accession>A0ABN9S500</accession>
<comment type="catalytic activity">
    <reaction evidence="4">
        <text>ATP + H2O = ADP + phosphate + H(+)</text>
        <dbReference type="Rhea" id="RHEA:13065"/>
        <dbReference type="ChEBI" id="CHEBI:15377"/>
        <dbReference type="ChEBI" id="CHEBI:15378"/>
        <dbReference type="ChEBI" id="CHEBI:30616"/>
        <dbReference type="ChEBI" id="CHEBI:43474"/>
        <dbReference type="ChEBI" id="CHEBI:456216"/>
        <dbReference type="EC" id="3.6.4.13"/>
    </reaction>
</comment>
<dbReference type="SUPFAM" id="SSF52540">
    <property type="entry name" value="P-loop containing nucleoside triphosphate hydrolases"/>
    <property type="match status" value="1"/>
</dbReference>
<dbReference type="InterPro" id="IPR027417">
    <property type="entry name" value="P-loop_NTPase"/>
</dbReference>
<feature type="region of interest" description="Disordered" evidence="5">
    <location>
        <begin position="149"/>
        <end position="284"/>
    </location>
</feature>
<dbReference type="EC" id="3.6.4.13" evidence="4"/>
<comment type="caution">
    <text evidence="6">The sequence shown here is derived from an EMBL/GenBank/DDBJ whole genome shotgun (WGS) entry which is preliminary data.</text>
</comment>
<evidence type="ECO:0000256" key="4">
    <source>
        <dbReference type="RuleBase" id="RU365068"/>
    </source>
</evidence>
<evidence type="ECO:0000256" key="5">
    <source>
        <dbReference type="SAM" id="MobiDB-lite"/>
    </source>
</evidence>
<sequence>MAEVLDELLRQRPAEPDSPALALKLSVFSQMSVKSGRLKDRDQPVAAPLGAAAAGAGTGGAAAAAVASAAPAPAAAAAPADAGGAVTGQKQRRIAAAPLSAMLAPEAAGGSLPRLRRRSQLAEGGRTLLEGGATPRVADACAPLPPGVLVDKGLQGGGHPASPPVRTPKGGLARPRPGPLMPSTDAGCASSPPAAASPPRRPQLPARGRPRRGVGGMALEFKPSSRSSSEAGSRSPRSPLSPRAGGRSARGKAARRGAGRAAARESDRDRAPSVSSSVHSSQPSRESTCYVNFDRFDLQIENGRAPTKLVSWDQLLLAASGGAAERAGPRGEAERSLRQAIDSFGWQAPTKLQAVAVPCVVQACRDIPEAKSYTFLQAAGGLGKTSSLALGLLASARREVCSLQFVVVSANTCEDLERYLNALGFLCPLEVAYFKSEVSQDLDADMDRALRAQIIVGHPAGVLEVLEATREQISLSSVRALLLDDASEVIADGWVQKVCEVNQMLSLFVATPLRYVVLSSFVESETKPALRALKSSLMSKKNMFDLAQQVGRIKKFVKHYLVQIEPEGWMKALSQLQDMIYIPKAVLFCDSEPLFQRAKLAGNPRGEWARTVSLSVNDSAAQTLQERGSVLKAFCKEQSQKDFLLTRSEPNIFQASLPRVFWVVHFGIEANLSWYGCRLLCLDSKLREQRGGKGVQHDGVSLLFLPPSQRDTVQKLERMFGIHFEPLPFGGFG</sequence>
<comment type="similarity">
    <text evidence="4">Belongs to the DEAD box helicase family.</text>
</comment>
<name>A0ABN9S500_9DINO</name>
<proteinExistence type="inferred from homology"/>
<feature type="compositionally biased region" description="Low complexity" evidence="5">
    <location>
        <begin position="273"/>
        <end position="284"/>
    </location>
</feature>
<protein>
    <recommendedName>
        <fullName evidence="4">ATP-dependent RNA helicase</fullName>
        <ecNumber evidence="4">3.6.4.13</ecNumber>
    </recommendedName>
</protein>
<evidence type="ECO:0000256" key="3">
    <source>
        <dbReference type="ARBA" id="ARBA00022840"/>
    </source>
</evidence>
<keyword evidence="7" id="KW-1185">Reference proteome</keyword>
<evidence type="ECO:0000313" key="7">
    <source>
        <dbReference type="Proteomes" id="UP001189429"/>
    </source>
</evidence>
<feature type="compositionally biased region" description="Basic and acidic residues" evidence="5">
    <location>
        <begin position="262"/>
        <end position="271"/>
    </location>
</feature>
<dbReference type="EMBL" id="CAUYUJ010009169">
    <property type="protein sequence ID" value="CAK0826037.1"/>
    <property type="molecule type" value="Genomic_DNA"/>
</dbReference>
<comment type="function">
    <text evidence="4">RNA helicase.</text>
</comment>
<gene>
    <name evidence="6" type="ORF">PCOR1329_LOCUS26000</name>
</gene>
<keyword evidence="1 4" id="KW-0547">Nucleotide-binding</keyword>
<keyword evidence="3 4" id="KW-0067">ATP-binding</keyword>
<feature type="compositionally biased region" description="Basic residues" evidence="5">
    <location>
        <begin position="249"/>
        <end position="258"/>
    </location>
</feature>
<organism evidence="6 7">
    <name type="scientific">Prorocentrum cordatum</name>
    <dbReference type="NCBI Taxonomy" id="2364126"/>
    <lineage>
        <taxon>Eukaryota</taxon>
        <taxon>Sar</taxon>
        <taxon>Alveolata</taxon>
        <taxon>Dinophyceae</taxon>
        <taxon>Prorocentrales</taxon>
        <taxon>Prorocentraceae</taxon>
        <taxon>Prorocentrum</taxon>
    </lineage>
</organism>
<evidence type="ECO:0000256" key="2">
    <source>
        <dbReference type="ARBA" id="ARBA00022801"/>
    </source>
</evidence>
<evidence type="ECO:0000256" key="1">
    <source>
        <dbReference type="ARBA" id="ARBA00022741"/>
    </source>
</evidence>
<evidence type="ECO:0000313" key="6">
    <source>
        <dbReference type="EMBL" id="CAK0826037.1"/>
    </source>
</evidence>
<keyword evidence="4" id="KW-0347">Helicase</keyword>
<feature type="compositionally biased region" description="Low complexity" evidence="5">
    <location>
        <begin position="224"/>
        <end position="247"/>
    </location>
</feature>